<dbReference type="InterPro" id="IPR017871">
    <property type="entry name" value="ABC_transporter-like_CS"/>
</dbReference>
<evidence type="ECO:0000256" key="3">
    <source>
        <dbReference type="ARBA" id="ARBA00022741"/>
    </source>
</evidence>
<organism evidence="6 7">
    <name type="scientific">Haloferula chungangensis</name>
    <dbReference type="NCBI Taxonomy" id="1048331"/>
    <lineage>
        <taxon>Bacteria</taxon>
        <taxon>Pseudomonadati</taxon>
        <taxon>Verrucomicrobiota</taxon>
        <taxon>Verrucomicrobiia</taxon>
        <taxon>Verrucomicrobiales</taxon>
        <taxon>Verrucomicrobiaceae</taxon>
        <taxon>Haloferula</taxon>
    </lineage>
</organism>
<dbReference type="Proteomes" id="UP001596472">
    <property type="component" value="Unassembled WGS sequence"/>
</dbReference>
<dbReference type="GO" id="GO:0005524">
    <property type="term" value="F:ATP binding"/>
    <property type="evidence" value="ECO:0007669"/>
    <property type="project" value="UniProtKB-KW"/>
</dbReference>
<comment type="caution">
    <text evidence="6">The sequence shown here is derived from an EMBL/GenBank/DDBJ whole genome shotgun (WGS) entry which is preliminary data.</text>
</comment>
<sequence length="306" mass="33723">MSEAAIDIEQLRKCYGRFEALAGISLMVPRGSVFGLLGPNGAGKSTLVKSLLTIVRPTECRGSMLGEKIGHRQTLGKVGYLPEHARFPDYLTGRQIVAYSAGLAKVPASMARERAERLLELVGMKEWADRKNGTYSKGMRQRIGLAQALVNEPEIVFLDEPTDGVDPGGRIEIRKIIERMRDEGRTVFVNSHLLGEVEQVADKVAIMARGRIIEQGSIADLTHQESRYEVRTVGPVPMPLRSHFESVGMRVAGDTISLLADDAHGIQPLIDRLRREGAAIREIREVRSSLEEVFVASVEAQGREEA</sequence>
<dbReference type="PROSITE" id="PS00211">
    <property type="entry name" value="ABC_TRANSPORTER_1"/>
    <property type="match status" value="1"/>
</dbReference>
<dbReference type="InterPro" id="IPR003439">
    <property type="entry name" value="ABC_transporter-like_ATP-bd"/>
</dbReference>
<keyword evidence="7" id="KW-1185">Reference proteome</keyword>
<keyword evidence="2" id="KW-0813">Transport</keyword>
<evidence type="ECO:0000259" key="5">
    <source>
        <dbReference type="PROSITE" id="PS50893"/>
    </source>
</evidence>
<accession>A0ABW2L159</accession>
<dbReference type="RefSeq" id="WP_379708842.1">
    <property type="nucleotide sequence ID" value="NZ_JBHTBS010000001.1"/>
</dbReference>
<evidence type="ECO:0000256" key="4">
    <source>
        <dbReference type="ARBA" id="ARBA00022840"/>
    </source>
</evidence>
<evidence type="ECO:0000313" key="7">
    <source>
        <dbReference type="Proteomes" id="UP001596472"/>
    </source>
</evidence>
<keyword evidence="3" id="KW-0547">Nucleotide-binding</keyword>
<dbReference type="SMART" id="SM00382">
    <property type="entry name" value="AAA"/>
    <property type="match status" value="1"/>
</dbReference>
<reference evidence="7" key="1">
    <citation type="journal article" date="2019" name="Int. J. Syst. Evol. Microbiol.">
        <title>The Global Catalogue of Microorganisms (GCM) 10K type strain sequencing project: providing services to taxonomists for standard genome sequencing and annotation.</title>
        <authorList>
            <consortium name="The Broad Institute Genomics Platform"/>
            <consortium name="The Broad Institute Genome Sequencing Center for Infectious Disease"/>
            <person name="Wu L."/>
            <person name="Ma J."/>
        </authorList>
    </citation>
    <scope>NUCLEOTIDE SEQUENCE [LARGE SCALE GENOMIC DNA]</scope>
    <source>
        <strain evidence="7">CGMCC 4.1467</strain>
    </source>
</reference>
<name>A0ABW2L159_9BACT</name>
<feature type="domain" description="ABC transporter" evidence="5">
    <location>
        <begin position="6"/>
        <end position="234"/>
    </location>
</feature>
<dbReference type="Gene3D" id="3.40.50.300">
    <property type="entry name" value="P-loop containing nucleotide triphosphate hydrolases"/>
    <property type="match status" value="1"/>
</dbReference>
<dbReference type="PROSITE" id="PS50893">
    <property type="entry name" value="ABC_TRANSPORTER_2"/>
    <property type="match status" value="1"/>
</dbReference>
<dbReference type="SUPFAM" id="SSF52540">
    <property type="entry name" value="P-loop containing nucleoside triphosphate hydrolases"/>
    <property type="match status" value="1"/>
</dbReference>
<gene>
    <name evidence="6" type="ORF">ACFQY0_02745</name>
</gene>
<evidence type="ECO:0000313" key="6">
    <source>
        <dbReference type="EMBL" id="MFC7336082.1"/>
    </source>
</evidence>
<dbReference type="Pfam" id="PF00005">
    <property type="entry name" value="ABC_tran"/>
    <property type="match status" value="1"/>
</dbReference>
<dbReference type="EMBL" id="JBHTBS010000001">
    <property type="protein sequence ID" value="MFC7336082.1"/>
    <property type="molecule type" value="Genomic_DNA"/>
</dbReference>
<protein>
    <submittedName>
        <fullName evidence="6">ATP-binding cassette domain-containing protein</fullName>
    </submittedName>
</protein>
<dbReference type="CDD" id="cd03230">
    <property type="entry name" value="ABC_DR_subfamily_A"/>
    <property type="match status" value="1"/>
</dbReference>
<proteinExistence type="inferred from homology"/>
<evidence type="ECO:0000256" key="2">
    <source>
        <dbReference type="ARBA" id="ARBA00022448"/>
    </source>
</evidence>
<dbReference type="PANTHER" id="PTHR43335:SF4">
    <property type="entry name" value="ABC TRANSPORTER, ATP-BINDING PROTEIN"/>
    <property type="match status" value="1"/>
</dbReference>
<dbReference type="PANTHER" id="PTHR43335">
    <property type="entry name" value="ABC TRANSPORTER, ATP-BINDING PROTEIN"/>
    <property type="match status" value="1"/>
</dbReference>
<evidence type="ECO:0000256" key="1">
    <source>
        <dbReference type="ARBA" id="ARBA00005417"/>
    </source>
</evidence>
<dbReference type="InterPro" id="IPR003593">
    <property type="entry name" value="AAA+_ATPase"/>
</dbReference>
<keyword evidence="4 6" id="KW-0067">ATP-binding</keyword>
<comment type="similarity">
    <text evidence="1">Belongs to the ABC transporter superfamily.</text>
</comment>
<dbReference type="InterPro" id="IPR027417">
    <property type="entry name" value="P-loop_NTPase"/>
</dbReference>